<feature type="region of interest" description="Disordered" evidence="1">
    <location>
        <begin position="137"/>
        <end position="177"/>
    </location>
</feature>
<feature type="compositionally biased region" description="Basic and acidic residues" evidence="1">
    <location>
        <begin position="137"/>
        <end position="159"/>
    </location>
</feature>
<evidence type="ECO:0000313" key="3">
    <source>
        <dbReference type="EMBL" id="MFB9105973.1"/>
    </source>
</evidence>
<accession>A0ABV5H2F6</accession>
<evidence type="ECO:0000256" key="2">
    <source>
        <dbReference type="SAM" id="Phobius"/>
    </source>
</evidence>
<evidence type="ECO:0000256" key="1">
    <source>
        <dbReference type="SAM" id="MobiDB-lite"/>
    </source>
</evidence>
<comment type="caution">
    <text evidence="3">The sequence shown here is derived from an EMBL/GenBank/DDBJ whole genome shotgun (WGS) entry which is preliminary data.</text>
</comment>
<proteinExistence type="predicted"/>
<dbReference type="Proteomes" id="UP001589590">
    <property type="component" value="Unassembled WGS sequence"/>
</dbReference>
<name>A0ABV5H2F6_9FLAO</name>
<dbReference type="RefSeq" id="WP_290272490.1">
    <property type="nucleotide sequence ID" value="NZ_JAUFQP010000013.1"/>
</dbReference>
<organism evidence="3 4">
    <name type="scientific">Algibacter miyuki</name>
    <dbReference type="NCBI Taxonomy" id="1306933"/>
    <lineage>
        <taxon>Bacteria</taxon>
        <taxon>Pseudomonadati</taxon>
        <taxon>Bacteroidota</taxon>
        <taxon>Flavobacteriia</taxon>
        <taxon>Flavobacteriales</taxon>
        <taxon>Flavobacteriaceae</taxon>
        <taxon>Algibacter</taxon>
    </lineage>
</organism>
<keyword evidence="4" id="KW-1185">Reference proteome</keyword>
<keyword evidence="2" id="KW-0472">Membrane</keyword>
<dbReference type="Gene3D" id="1.20.120.1490">
    <property type="match status" value="1"/>
</dbReference>
<reference evidence="3 4" key="1">
    <citation type="submission" date="2024-09" db="EMBL/GenBank/DDBJ databases">
        <authorList>
            <person name="Sun Q."/>
            <person name="Mori K."/>
        </authorList>
    </citation>
    <scope>NUCLEOTIDE SEQUENCE [LARGE SCALE GENOMIC DNA]</scope>
    <source>
        <strain evidence="3 4">CECT 8300</strain>
    </source>
</reference>
<keyword evidence="2" id="KW-1133">Transmembrane helix</keyword>
<feature type="compositionally biased region" description="Pro residues" evidence="1">
    <location>
        <begin position="161"/>
        <end position="177"/>
    </location>
</feature>
<dbReference type="EMBL" id="JBHMFA010000009">
    <property type="protein sequence ID" value="MFB9105973.1"/>
    <property type="molecule type" value="Genomic_DNA"/>
</dbReference>
<keyword evidence="2" id="KW-0812">Transmembrane</keyword>
<feature type="transmembrane region" description="Helical" evidence="2">
    <location>
        <begin position="6"/>
        <end position="26"/>
    </location>
</feature>
<gene>
    <name evidence="3" type="ORF">ACFFU1_13780</name>
</gene>
<sequence>MKKNLLLYILLAFLIAVNGFFLFNYLGKPSGKMQRSQQDPMAFIAEQLDFNEKQLAAVKELNRKHHKKMRQNNDDLRGLKDALFSQLSNESLDETAIDSITSIIGVKEQELDKMAFYHFRSIQELCNETQKEEFKKIINDGLKKGGGDRTRTPKEEGERSGPPPPRGDGRQGPPPGH</sequence>
<protein>
    <submittedName>
        <fullName evidence="3">Spy/CpxP family protein refolding chaperone</fullName>
    </submittedName>
</protein>
<evidence type="ECO:0000313" key="4">
    <source>
        <dbReference type="Proteomes" id="UP001589590"/>
    </source>
</evidence>